<feature type="non-terminal residue" evidence="1">
    <location>
        <position position="1"/>
    </location>
</feature>
<proteinExistence type="predicted"/>
<dbReference type="PANTHER" id="PTHR19346:SF4">
    <property type="entry name" value="SUGAR PHOSPHATE TRANSPORTER DOMAIN-CONTAINING PROTEIN"/>
    <property type="match status" value="1"/>
</dbReference>
<dbReference type="OrthoDB" id="10062838at2759"/>
<organism evidence="1">
    <name type="scientific">Dendroctonus ponderosae</name>
    <name type="common">Mountain pine beetle</name>
    <dbReference type="NCBI Taxonomy" id="77166"/>
    <lineage>
        <taxon>Eukaryota</taxon>
        <taxon>Metazoa</taxon>
        <taxon>Ecdysozoa</taxon>
        <taxon>Arthropoda</taxon>
        <taxon>Hexapoda</taxon>
        <taxon>Insecta</taxon>
        <taxon>Pterygota</taxon>
        <taxon>Neoptera</taxon>
        <taxon>Endopterygota</taxon>
        <taxon>Coleoptera</taxon>
        <taxon>Polyphaga</taxon>
        <taxon>Cucujiformia</taxon>
        <taxon>Curculionidae</taxon>
        <taxon>Scolytinae</taxon>
        <taxon>Dendroctonus</taxon>
    </lineage>
</organism>
<name>N6TVC5_DENPD</name>
<gene>
    <name evidence="1" type="ORF">YQE_10986</name>
</gene>
<dbReference type="AlphaFoldDB" id="N6TVC5"/>
<dbReference type="PANTHER" id="PTHR19346">
    <property type="entry name" value="SUGAR PHOSPHATE TRANSPORTER DOMAIN-CONTAINING PROTEIN"/>
    <property type="match status" value="1"/>
</dbReference>
<dbReference type="InterPro" id="IPR026505">
    <property type="entry name" value="Solute_c_fam_35_mem_F3/F4"/>
</dbReference>
<sequence>MLKLNLISFLEVIGDATYGQVALFFSLIGMLNAALLWPVSLGLFLTGLETLHWDRLPWPALLSASCLSLALDVVLYGAQFEGMKLAGMILIAVGFFLVMFPDNWPDYITRLLR</sequence>
<protein>
    <submittedName>
        <fullName evidence="1">Uncharacterized protein</fullName>
    </submittedName>
</protein>
<dbReference type="HOGENOM" id="CLU_2136004_0_0_1"/>
<evidence type="ECO:0000313" key="1">
    <source>
        <dbReference type="EMBL" id="ENN72351.1"/>
    </source>
</evidence>
<dbReference type="EMBL" id="KB741223">
    <property type="protein sequence ID" value="ENN72351.1"/>
    <property type="molecule type" value="Genomic_DNA"/>
</dbReference>
<reference evidence="1" key="1">
    <citation type="journal article" date="2013" name="Genome Biol.">
        <title>Draft genome of the mountain pine beetle, Dendroctonus ponderosae Hopkins, a major forest pest.</title>
        <authorList>
            <person name="Keeling C.I."/>
            <person name="Yuen M.M."/>
            <person name="Liao N.Y."/>
            <person name="Docking T.R."/>
            <person name="Chan S.K."/>
            <person name="Taylor G.A."/>
            <person name="Palmquist D.L."/>
            <person name="Jackman S.D."/>
            <person name="Nguyen A."/>
            <person name="Li M."/>
            <person name="Henderson H."/>
            <person name="Janes J.K."/>
            <person name="Zhao Y."/>
            <person name="Pandoh P."/>
            <person name="Moore R."/>
            <person name="Sperling F.A."/>
            <person name="Huber D.P."/>
            <person name="Birol I."/>
            <person name="Jones S.J."/>
            <person name="Bohlmann J."/>
        </authorList>
    </citation>
    <scope>NUCLEOTIDE SEQUENCE</scope>
</reference>
<accession>N6TVC5</accession>